<evidence type="ECO:0000259" key="4">
    <source>
        <dbReference type="Pfam" id="PF13622"/>
    </source>
</evidence>
<comment type="caution">
    <text evidence="5">The sequence shown here is derived from an EMBL/GenBank/DDBJ whole genome shotgun (WGS) entry which is preliminary data.</text>
</comment>
<evidence type="ECO:0000313" key="5">
    <source>
        <dbReference type="EMBL" id="GAA1910512.1"/>
    </source>
</evidence>
<accession>A0ABN2P394</accession>
<dbReference type="InterPro" id="IPR003703">
    <property type="entry name" value="Acyl_CoA_thio"/>
</dbReference>
<dbReference type="PANTHER" id="PTHR11066">
    <property type="entry name" value="ACYL-COA THIOESTERASE"/>
    <property type="match status" value="1"/>
</dbReference>
<gene>
    <name evidence="5" type="ORF">GCM10009737_09900</name>
</gene>
<proteinExistence type="inferred from homology"/>
<dbReference type="SUPFAM" id="SSF54637">
    <property type="entry name" value="Thioesterase/thiol ester dehydrase-isomerase"/>
    <property type="match status" value="2"/>
</dbReference>
<evidence type="ECO:0000313" key="6">
    <source>
        <dbReference type="Proteomes" id="UP001501612"/>
    </source>
</evidence>
<feature type="domain" description="Acyl-CoA thioesterase 2 C-terminal" evidence="3">
    <location>
        <begin position="174"/>
        <end position="282"/>
    </location>
</feature>
<dbReference type="CDD" id="cd03444">
    <property type="entry name" value="Thioesterase_II_repeat1"/>
    <property type="match status" value="1"/>
</dbReference>
<dbReference type="PANTHER" id="PTHR11066:SF34">
    <property type="entry name" value="ACYL-COENZYME A THIOESTERASE 8"/>
    <property type="match status" value="1"/>
</dbReference>
<feature type="domain" description="Acyl-CoA thioesterase-like N-terminal HotDog" evidence="4">
    <location>
        <begin position="31"/>
        <end position="107"/>
    </location>
</feature>
<dbReference type="InterPro" id="IPR049449">
    <property type="entry name" value="TesB_ACOT8-like_N"/>
</dbReference>
<dbReference type="Pfam" id="PF13622">
    <property type="entry name" value="4HBT_3"/>
    <property type="match status" value="1"/>
</dbReference>
<dbReference type="InterPro" id="IPR029069">
    <property type="entry name" value="HotDog_dom_sf"/>
</dbReference>
<keyword evidence="2" id="KW-0378">Hydrolase</keyword>
<protein>
    <submittedName>
        <fullName evidence="5">Acyl-CoA thioesterase II</fullName>
    </submittedName>
</protein>
<dbReference type="RefSeq" id="WP_344004565.1">
    <property type="nucleotide sequence ID" value="NZ_BAAAMY010000002.1"/>
</dbReference>
<dbReference type="InterPro" id="IPR042171">
    <property type="entry name" value="Acyl-CoA_hotdog"/>
</dbReference>
<dbReference type="Proteomes" id="UP001501612">
    <property type="component" value="Unassembled WGS sequence"/>
</dbReference>
<evidence type="ECO:0000259" key="3">
    <source>
        <dbReference type="Pfam" id="PF02551"/>
    </source>
</evidence>
<name>A0ABN2P394_9ACTN</name>
<dbReference type="EMBL" id="BAAAMY010000002">
    <property type="protein sequence ID" value="GAA1910512.1"/>
    <property type="molecule type" value="Genomic_DNA"/>
</dbReference>
<dbReference type="Pfam" id="PF02551">
    <property type="entry name" value="Acyl_CoA_thio"/>
    <property type="match status" value="1"/>
</dbReference>
<evidence type="ECO:0000256" key="1">
    <source>
        <dbReference type="ARBA" id="ARBA00006538"/>
    </source>
</evidence>
<organism evidence="5 6">
    <name type="scientific">Nocardioides lentus</name>
    <dbReference type="NCBI Taxonomy" id="338077"/>
    <lineage>
        <taxon>Bacteria</taxon>
        <taxon>Bacillati</taxon>
        <taxon>Actinomycetota</taxon>
        <taxon>Actinomycetes</taxon>
        <taxon>Propionibacteriales</taxon>
        <taxon>Nocardioidaceae</taxon>
        <taxon>Nocardioides</taxon>
    </lineage>
</organism>
<sequence length="291" mass="31929">MPTSAAEVVDLLDLETLDDNLFRGRQPETTLQRVFGGQVAAQALVAGSHTVDPAYEAHSMHSYFLRPGDVSIPILYDVEVLRDGRSFATRRVVARQHGRPIFFLTANYQRVEEGLDHADPMPDVPGPEDAMKLADIVGSAGDEARERWEREWAALDVRYVGNSGEGGGMDAPAGRSVGARLWIRVAGELPDDRLHQLAAFTYASDLTLLGAALVPHGLLIGDPRIQAASLDHTIWFHRPFRADRWWLYDQTSPSAQGGRGLATARVFAEDGRLVASVAQEGLIRPVSRDRS</sequence>
<comment type="similarity">
    <text evidence="1">Belongs to the C/M/P thioester hydrolase family.</text>
</comment>
<dbReference type="InterPro" id="IPR025652">
    <property type="entry name" value="TesB_C"/>
</dbReference>
<keyword evidence="6" id="KW-1185">Reference proteome</keyword>
<evidence type="ECO:0000256" key="2">
    <source>
        <dbReference type="ARBA" id="ARBA00022801"/>
    </source>
</evidence>
<dbReference type="CDD" id="cd03445">
    <property type="entry name" value="Thioesterase_II_repeat2"/>
    <property type="match status" value="1"/>
</dbReference>
<dbReference type="Gene3D" id="2.40.160.210">
    <property type="entry name" value="Acyl-CoA thioesterase, double hotdog domain"/>
    <property type="match status" value="1"/>
</dbReference>
<reference evidence="5 6" key="1">
    <citation type="journal article" date="2019" name="Int. J. Syst. Evol. Microbiol.">
        <title>The Global Catalogue of Microorganisms (GCM) 10K type strain sequencing project: providing services to taxonomists for standard genome sequencing and annotation.</title>
        <authorList>
            <consortium name="The Broad Institute Genomics Platform"/>
            <consortium name="The Broad Institute Genome Sequencing Center for Infectious Disease"/>
            <person name="Wu L."/>
            <person name="Ma J."/>
        </authorList>
    </citation>
    <scope>NUCLEOTIDE SEQUENCE [LARGE SCALE GENOMIC DNA]</scope>
    <source>
        <strain evidence="5 6">JCM 14046</strain>
    </source>
</reference>